<gene>
    <name evidence="1" type="ORF">JHL16_07730</name>
</gene>
<reference evidence="1" key="1">
    <citation type="submission" date="2021-01" db="EMBL/GenBank/DDBJ databases">
        <authorList>
            <person name="Sun Q."/>
        </authorList>
    </citation>
    <scope>NUCLEOTIDE SEQUENCE</scope>
    <source>
        <strain evidence="1">YIM B02566</strain>
    </source>
</reference>
<dbReference type="EC" id="6.3.4.15" evidence="1"/>
<proteinExistence type="predicted"/>
<comment type="caution">
    <text evidence="1">The sequence shown here is derived from an EMBL/GenBank/DDBJ whole genome shotgun (WGS) entry which is preliminary data.</text>
</comment>
<name>A0ACC5R0P8_9HYPH</name>
<organism evidence="1 2">
    <name type="scientific">Taklimakanibacter albus</name>
    <dbReference type="NCBI Taxonomy" id="2800327"/>
    <lineage>
        <taxon>Bacteria</taxon>
        <taxon>Pseudomonadati</taxon>
        <taxon>Pseudomonadota</taxon>
        <taxon>Alphaproteobacteria</taxon>
        <taxon>Hyphomicrobiales</taxon>
        <taxon>Aestuariivirgaceae</taxon>
        <taxon>Taklimakanibacter</taxon>
    </lineage>
</organism>
<keyword evidence="2" id="KW-1185">Reference proteome</keyword>
<dbReference type="Proteomes" id="UP000616151">
    <property type="component" value="Unassembled WGS sequence"/>
</dbReference>
<keyword evidence="1" id="KW-0436">Ligase</keyword>
<evidence type="ECO:0000313" key="1">
    <source>
        <dbReference type="EMBL" id="MBK1866240.1"/>
    </source>
</evidence>
<protein>
    <submittedName>
        <fullName evidence="1">Biotin--[acetyl-CoA-carboxylase] ligase</fullName>
        <ecNumber evidence="1">6.3.4.15</ecNumber>
    </submittedName>
</protein>
<dbReference type="EMBL" id="JAENHL010000006">
    <property type="protein sequence ID" value="MBK1866240.1"/>
    <property type="molecule type" value="Genomic_DNA"/>
</dbReference>
<evidence type="ECO:0000313" key="2">
    <source>
        <dbReference type="Proteomes" id="UP000616151"/>
    </source>
</evidence>
<accession>A0ACC5R0P8</accession>
<sequence>MGLKVRLLQFEAIDSTNAEAHRLAADGERGPLWIVADLQSQGRGRLGRHWVSEPGNLYATFVFTFQGTALTASQVGFVAALAIRDTALALLPKKAPPVMIKWPNDVQLGGAKLSGILVETVAQPSDGRITVAIGMGLNLAHAPEGTPYPATALARHGVSVTPREGLDVLDGSLSYWRSVWQEGRGFAAIRESWLKDASGLGQEFTATVNNSEIHGRFESLGEDGAMILALADGSLKSIHSGEVQVRRA</sequence>